<proteinExistence type="predicted"/>
<keyword evidence="2" id="KW-1185">Reference proteome</keyword>
<gene>
    <name evidence="1" type="ORF">NM208_g11</name>
</gene>
<evidence type="ECO:0000313" key="2">
    <source>
        <dbReference type="Proteomes" id="UP001148629"/>
    </source>
</evidence>
<accession>A0ACC1T183</accession>
<evidence type="ECO:0000313" key="1">
    <source>
        <dbReference type="EMBL" id="KAJ3550373.1"/>
    </source>
</evidence>
<name>A0ACC1T183_9HYPO</name>
<comment type="caution">
    <text evidence="1">The sequence shown here is derived from an EMBL/GenBank/DDBJ whole genome shotgun (WGS) entry which is preliminary data.</text>
</comment>
<sequence>MTQQAMITDPNEAEKTYMYHGQGTEKDPFVVEFWKDDPENPMNWSQFRKWFITAIVTLSVFAVTFTSSAYSVSSNELMRDFNISSEVFIVGVSLFVLGFAIGPADCRLTTLVQ</sequence>
<dbReference type="EMBL" id="JANRMS010000002">
    <property type="protein sequence ID" value="KAJ3550373.1"/>
    <property type="molecule type" value="Genomic_DNA"/>
</dbReference>
<dbReference type="Proteomes" id="UP001148629">
    <property type="component" value="Unassembled WGS sequence"/>
</dbReference>
<organism evidence="1 2">
    <name type="scientific">Fusarium decemcellulare</name>
    <dbReference type="NCBI Taxonomy" id="57161"/>
    <lineage>
        <taxon>Eukaryota</taxon>
        <taxon>Fungi</taxon>
        <taxon>Dikarya</taxon>
        <taxon>Ascomycota</taxon>
        <taxon>Pezizomycotina</taxon>
        <taxon>Sordariomycetes</taxon>
        <taxon>Hypocreomycetidae</taxon>
        <taxon>Hypocreales</taxon>
        <taxon>Nectriaceae</taxon>
        <taxon>Fusarium</taxon>
        <taxon>Fusarium decemcellulare species complex</taxon>
    </lineage>
</organism>
<protein>
    <submittedName>
        <fullName evidence="1">Uncharacterized protein</fullName>
    </submittedName>
</protein>
<reference evidence="1" key="1">
    <citation type="submission" date="2022-08" db="EMBL/GenBank/DDBJ databases">
        <title>Genome Sequence of Fusarium decemcellulare.</title>
        <authorList>
            <person name="Buettner E."/>
        </authorList>
    </citation>
    <scope>NUCLEOTIDE SEQUENCE</scope>
    <source>
        <strain evidence="1">Babe19</strain>
    </source>
</reference>